<proteinExistence type="predicted"/>
<evidence type="ECO:0000259" key="1">
    <source>
        <dbReference type="Pfam" id="PF13451"/>
    </source>
</evidence>
<dbReference type="Pfam" id="PF13451">
    <property type="entry name" value="zf_Tbcl"/>
    <property type="match status" value="1"/>
</dbReference>
<name>A0AAW8CX74_9BURK</name>
<evidence type="ECO:0000313" key="3">
    <source>
        <dbReference type="Proteomes" id="UP001242045"/>
    </source>
</evidence>
<accession>A0AAW8CX74</accession>
<gene>
    <name evidence="2" type="ORF">J2W31_001591</name>
</gene>
<reference evidence="2" key="1">
    <citation type="submission" date="2023-07" db="EMBL/GenBank/DDBJ databases">
        <title>Sorghum-associated microbial communities from plants grown in Nebraska, USA.</title>
        <authorList>
            <person name="Schachtman D."/>
        </authorList>
    </citation>
    <scope>NUCLEOTIDE SEQUENCE</scope>
    <source>
        <strain evidence="2">DS3754</strain>
    </source>
</reference>
<protein>
    <recommendedName>
        <fullName evidence="1">Probable zinc-binding domain-containing protein</fullName>
    </recommendedName>
</protein>
<dbReference type="Proteomes" id="UP001242045">
    <property type="component" value="Unassembled WGS sequence"/>
</dbReference>
<organism evidence="2 3">
    <name type="scientific">Variovorax boronicumulans</name>
    <dbReference type="NCBI Taxonomy" id="436515"/>
    <lineage>
        <taxon>Bacteria</taxon>
        <taxon>Pseudomonadati</taxon>
        <taxon>Pseudomonadota</taxon>
        <taxon>Betaproteobacteria</taxon>
        <taxon>Burkholderiales</taxon>
        <taxon>Comamonadaceae</taxon>
        <taxon>Variovorax</taxon>
    </lineage>
</organism>
<comment type="caution">
    <text evidence="2">The sequence shown here is derived from an EMBL/GenBank/DDBJ whole genome shotgun (WGS) entry which is preliminary data.</text>
</comment>
<dbReference type="EMBL" id="JAUSRD010000003">
    <property type="protein sequence ID" value="MDP9892486.1"/>
    <property type="molecule type" value="Genomic_DNA"/>
</dbReference>
<evidence type="ECO:0000313" key="2">
    <source>
        <dbReference type="EMBL" id="MDP9892486.1"/>
    </source>
</evidence>
<dbReference type="AlphaFoldDB" id="A0AAW8CX74"/>
<sequence>MRAPDRSRDLLLRSTGMEPADLGVLGLYNNTYGPLPGHYLDRAFSCRDCGAEEVWTAKQQKWWHEIVHGSIESRAVRCLACRRARRAALAPSREGKGANRLGEMSERLRGLAGSAPTEASRAEVDAALESKWWSLRVLAIAALGRWGTAADIARLCAFVDAPRSRWDLWRIEGAGAAVKALAGCLRHPEDDGWAIEVCLRGHGGPWSWREFLSAIPADRIAAFAKEEFARRDGDADRVLRLLALMHCIGRAPSPTQMAIVRTHACKDVRLWMRHFPSEVA</sequence>
<dbReference type="RefSeq" id="WP_307597568.1">
    <property type="nucleotide sequence ID" value="NZ_JAUSRD010000003.1"/>
</dbReference>
<feature type="domain" description="Probable zinc-binding" evidence="1">
    <location>
        <begin position="41"/>
        <end position="87"/>
    </location>
</feature>
<dbReference type="InterPro" id="IPR025306">
    <property type="entry name" value="Zn-bnd_dom_prob"/>
</dbReference>